<dbReference type="AlphaFoldDB" id="A0A840RNP2"/>
<keyword evidence="3" id="KW-1185">Reference proteome</keyword>
<organism evidence="2 3">
    <name type="scientific">Glaciimonas immobilis</name>
    <dbReference type="NCBI Taxonomy" id="728004"/>
    <lineage>
        <taxon>Bacteria</taxon>
        <taxon>Pseudomonadati</taxon>
        <taxon>Pseudomonadota</taxon>
        <taxon>Betaproteobacteria</taxon>
        <taxon>Burkholderiales</taxon>
        <taxon>Oxalobacteraceae</taxon>
        <taxon>Glaciimonas</taxon>
    </lineage>
</organism>
<sequence>MSGPIKDFRALKPLRKALMVQREARLVAAAERLRLTQQAERDSEKFSQKIGPVFPLKLSDTLPPHQFHPKPLPRTIQKMLALDVSADHATILQASLSDQFSIENLLDSEEYLRFARNGVGADVLTKLHRGHWAIRQQVDLHGLRVDQARDTLAEFLQVAQRRGWRCVSIIHGKGFGSVNQVPVLKGKVRDWLVQIEGVVAFCQASEAEGGSGALVVLLKSRTRPDN</sequence>
<keyword evidence="2" id="KW-0378">Hydrolase</keyword>
<dbReference type="PROSITE" id="PS50828">
    <property type="entry name" value="SMR"/>
    <property type="match status" value="1"/>
</dbReference>
<dbReference type="InterPro" id="IPR002625">
    <property type="entry name" value="Smr_dom"/>
</dbReference>
<comment type="caution">
    <text evidence="2">The sequence shown here is derived from an EMBL/GenBank/DDBJ whole genome shotgun (WGS) entry which is preliminary data.</text>
</comment>
<dbReference type="SMART" id="SM00463">
    <property type="entry name" value="SMR"/>
    <property type="match status" value="1"/>
</dbReference>
<evidence type="ECO:0000313" key="2">
    <source>
        <dbReference type="EMBL" id="MBB5198606.1"/>
    </source>
</evidence>
<dbReference type="SUPFAM" id="SSF160443">
    <property type="entry name" value="SMR domain-like"/>
    <property type="match status" value="1"/>
</dbReference>
<reference evidence="2 3" key="1">
    <citation type="submission" date="2020-08" db="EMBL/GenBank/DDBJ databases">
        <title>Genomic Encyclopedia of Type Strains, Phase IV (KMG-IV): sequencing the most valuable type-strain genomes for metagenomic binning, comparative biology and taxonomic classification.</title>
        <authorList>
            <person name="Goeker M."/>
        </authorList>
    </citation>
    <scope>NUCLEOTIDE SEQUENCE [LARGE SCALE GENOMIC DNA]</scope>
    <source>
        <strain evidence="2 3">DSM 23240</strain>
    </source>
</reference>
<keyword evidence="2" id="KW-0540">Nuclease</keyword>
<dbReference type="Pfam" id="PF01713">
    <property type="entry name" value="Smr"/>
    <property type="match status" value="1"/>
</dbReference>
<dbReference type="EMBL" id="JACHHQ010000001">
    <property type="protein sequence ID" value="MBB5198606.1"/>
    <property type="molecule type" value="Genomic_DNA"/>
</dbReference>
<evidence type="ECO:0000313" key="3">
    <source>
        <dbReference type="Proteomes" id="UP000571084"/>
    </source>
</evidence>
<dbReference type="PANTHER" id="PTHR35562">
    <property type="entry name" value="DNA ENDONUCLEASE SMRA-RELATED"/>
    <property type="match status" value="1"/>
</dbReference>
<dbReference type="Gene3D" id="3.30.1370.110">
    <property type="match status" value="1"/>
</dbReference>
<evidence type="ECO:0000259" key="1">
    <source>
        <dbReference type="PROSITE" id="PS50828"/>
    </source>
</evidence>
<name>A0A840RNP2_9BURK</name>
<gene>
    <name evidence="2" type="ORF">HNR39_000416</name>
</gene>
<dbReference type="Proteomes" id="UP000571084">
    <property type="component" value="Unassembled WGS sequence"/>
</dbReference>
<feature type="domain" description="Smr" evidence="1">
    <location>
        <begin position="138"/>
        <end position="219"/>
    </location>
</feature>
<proteinExistence type="predicted"/>
<dbReference type="InterPro" id="IPR036063">
    <property type="entry name" value="Smr_dom_sf"/>
</dbReference>
<keyword evidence="2" id="KW-0255">Endonuclease</keyword>
<dbReference type="RefSeq" id="WP_168052692.1">
    <property type="nucleotide sequence ID" value="NZ_JAAOZT010000002.1"/>
</dbReference>
<dbReference type="PANTHER" id="PTHR35562:SF2">
    <property type="entry name" value="DNA ENDONUCLEASE SMRA-RELATED"/>
    <property type="match status" value="1"/>
</dbReference>
<accession>A0A840RNP2</accession>
<protein>
    <submittedName>
        <fullName evidence="2">DNA-nicking Smr family endonuclease</fullName>
    </submittedName>
</protein>
<dbReference type="GO" id="GO:0004519">
    <property type="term" value="F:endonuclease activity"/>
    <property type="evidence" value="ECO:0007669"/>
    <property type="project" value="UniProtKB-KW"/>
</dbReference>